<evidence type="ECO:0000313" key="3">
    <source>
        <dbReference type="Proteomes" id="UP001501565"/>
    </source>
</evidence>
<keyword evidence="3" id="KW-1185">Reference proteome</keyword>
<gene>
    <name evidence="2" type="ORF">GCM10022277_41390</name>
</gene>
<sequence length="300" mass="32976">MSFALCLLAGAITYFAYALIQVVNQIPGILGQVESINKGIEGTEAAIKPLIAQVPNILQTVERVNDSVPVVVSEVAAVRNTLPLILSEVKATRESLPAVYQRVDRMQDQIDQLQAALPQVLKVSGDAVTAINETNQTVNKALPLVPEVLNQVEETRKVIPGYLDRVDVIVDNSKEISEQIGQGAITGVLKGVITSPFELFKGAERLVSSSFKSAEKMTEEDIKLIEDAAKQVLLSEEPKSKRWVNVNSGSEGRVTFDRSFQHEGKSCKSLEMSYKTNQGKPEIAHKELCKDEHGRWQIKL</sequence>
<dbReference type="InterPro" id="IPR032635">
    <property type="entry name" value="Anti_2"/>
</dbReference>
<dbReference type="EMBL" id="BAABBN010000015">
    <property type="protein sequence ID" value="GAA3941145.1"/>
    <property type="molecule type" value="Genomic_DNA"/>
</dbReference>
<reference evidence="3" key="1">
    <citation type="journal article" date="2019" name="Int. J. Syst. Evol. Microbiol.">
        <title>The Global Catalogue of Microorganisms (GCM) 10K type strain sequencing project: providing services to taxonomists for standard genome sequencing and annotation.</title>
        <authorList>
            <consortium name="The Broad Institute Genomics Platform"/>
            <consortium name="The Broad Institute Genome Sequencing Center for Infectious Disease"/>
            <person name="Wu L."/>
            <person name="Ma J."/>
        </authorList>
    </citation>
    <scope>NUCLEOTIDE SEQUENCE [LARGE SCALE GENOMIC DNA]</scope>
    <source>
        <strain evidence="3">JCM 17551</strain>
    </source>
</reference>
<organism evidence="2 3">
    <name type="scientific">Litoribacillus peritrichatus</name>
    <dbReference type="NCBI Taxonomy" id="718191"/>
    <lineage>
        <taxon>Bacteria</taxon>
        <taxon>Pseudomonadati</taxon>
        <taxon>Pseudomonadota</taxon>
        <taxon>Gammaproteobacteria</taxon>
        <taxon>Oceanospirillales</taxon>
        <taxon>Oceanospirillaceae</taxon>
        <taxon>Litoribacillus</taxon>
    </lineage>
</organism>
<proteinExistence type="predicted"/>
<feature type="domain" description="Surface antigen" evidence="1">
    <location>
        <begin position="214"/>
        <end position="299"/>
    </location>
</feature>
<evidence type="ECO:0000313" key="2">
    <source>
        <dbReference type="EMBL" id="GAA3941145.1"/>
    </source>
</evidence>
<dbReference type="Proteomes" id="UP001501565">
    <property type="component" value="Unassembled WGS sequence"/>
</dbReference>
<dbReference type="Pfam" id="PF16998">
    <property type="entry name" value="17kDa_Anti_2"/>
    <property type="match status" value="1"/>
</dbReference>
<protein>
    <recommendedName>
        <fullName evidence="1">Surface antigen domain-containing protein</fullName>
    </recommendedName>
</protein>
<dbReference type="SUPFAM" id="SSF58104">
    <property type="entry name" value="Methyl-accepting chemotaxis protein (MCP) signaling domain"/>
    <property type="match status" value="1"/>
</dbReference>
<comment type="caution">
    <text evidence="2">The sequence shown here is derived from an EMBL/GenBank/DDBJ whole genome shotgun (WGS) entry which is preliminary data.</text>
</comment>
<dbReference type="RefSeq" id="WP_344800561.1">
    <property type="nucleotide sequence ID" value="NZ_BAABBN010000015.1"/>
</dbReference>
<evidence type="ECO:0000259" key="1">
    <source>
        <dbReference type="Pfam" id="PF16998"/>
    </source>
</evidence>
<name>A0ABP7NBD1_9GAMM</name>
<accession>A0ABP7NBD1</accession>